<evidence type="ECO:0000313" key="2">
    <source>
        <dbReference type="EMBL" id="GAA4467456.1"/>
    </source>
</evidence>
<name>A0ABP8NKS7_9BACT</name>
<keyword evidence="3" id="KW-1185">Reference proteome</keyword>
<feature type="transmembrane region" description="Helical" evidence="1">
    <location>
        <begin position="300"/>
        <end position="320"/>
    </location>
</feature>
<keyword evidence="1" id="KW-0812">Transmembrane</keyword>
<keyword evidence="1" id="KW-1133">Transmembrane helix</keyword>
<evidence type="ECO:0000256" key="1">
    <source>
        <dbReference type="SAM" id="Phobius"/>
    </source>
</evidence>
<feature type="transmembrane region" description="Helical" evidence="1">
    <location>
        <begin position="384"/>
        <end position="405"/>
    </location>
</feature>
<feature type="transmembrane region" description="Helical" evidence="1">
    <location>
        <begin position="21"/>
        <end position="37"/>
    </location>
</feature>
<feature type="transmembrane region" description="Helical" evidence="1">
    <location>
        <begin position="191"/>
        <end position="210"/>
    </location>
</feature>
<gene>
    <name evidence="2" type="ORF">GCM10023189_51150</name>
</gene>
<feature type="transmembrane region" description="Helical" evidence="1">
    <location>
        <begin position="352"/>
        <end position="372"/>
    </location>
</feature>
<evidence type="ECO:0008006" key="4">
    <source>
        <dbReference type="Google" id="ProtNLM"/>
    </source>
</evidence>
<accession>A0ABP8NKS7</accession>
<proteinExistence type="predicted"/>
<sequence>MVQPKLPLRNTPLSRLTTNQLIIFGLGLAVCLLYALYTQRIWEDWFITFRSSKNLAMGNGLVYQPGERLHTFTSPLGVLIPALLSWLWGSHSDEAVIWSFRIIGAFFMGGAGILLYRIAKASFRSWSSVLLVVGLFFLDIKSIDNAINGMETAFMLFFTVLFVYAVWSEEHVKWKLSALALAGLMWTRPDAFIIAGGILAGYVLFGNKTAPQTYLNRIRKAVMTVVAGGLLYLPWLVFASVYYGSFIPNTILAKGLGASVSPLHLLKRFLAFPIRAFTDPLEYNFLGLIFSPAYSFWGGWPVYFIVFSKVLSLISVFYWLVPGGRTIGRITSLGAFMGASYLGTLVQIPYPWYIPPVTLLSIVSLAAAYDQLISLGKSRVLQYVGYAAAGVILVTQASIFAFGAYNGRLQQQLIEANRKQVGQWLKANAQLQETVFLECLGYIGFYSGLKMYDYPGLSSREVIDVRKSLIPHHNSLARIINRLHPDWLVLRNLEIGNIKKESSVLDSDYAIHKVFSVADQVRAQPSLPGKGLFLFDQTFTVFHRKTPKQQAYKAVRTNAPGDQHRSDAAFTIQD</sequence>
<dbReference type="Proteomes" id="UP001501175">
    <property type="component" value="Unassembled WGS sequence"/>
</dbReference>
<protein>
    <recommendedName>
        <fullName evidence="4">Glycosyltransferase RgtA/B/C/D-like domain-containing protein</fullName>
    </recommendedName>
</protein>
<evidence type="ECO:0000313" key="3">
    <source>
        <dbReference type="Proteomes" id="UP001501175"/>
    </source>
</evidence>
<comment type="caution">
    <text evidence="2">The sequence shown here is derived from an EMBL/GenBank/DDBJ whole genome shotgun (WGS) entry which is preliminary data.</text>
</comment>
<feature type="transmembrane region" description="Helical" evidence="1">
    <location>
        <begin position="150"/>
        <end position="167"/>
    </location>
</feature>
<organism evidence="2 3">
    <name type="scientific">Nibrella saemangeumensis</name>
    <dbReference type="NCBI Taxonomy" id="1084526"/>
    <lineage>
        <taxon>Bacteria</taxon>
        <taxon>Pseudomonadati</taxon>
        <taxon>Bacteroidota</taxon>
        <taxon>Cytophagia</taxon>
        <taxon>Cytophagales</taxon>
        <taxon>Spirosomataceae</taxon>
        <taxon>Nibrella</taxon>
    </lineage>
</organism>
<feature type="transmembrane region" description="Helical" evidence="1">
    <location>
        <begin position="69"/>
        <end position="88"/>
    </location>
</feature>
<feature type="transmembrane region" description="Helical" evidence="1">
    <location>
        <begin position="95"/>
        <end position="115"/>
    </location>
</feature>
<reference evidence="3" key="1">
    <citation type="journal article" date="2019" name="Int. J. Syst. Evol. Microbiol.">
        <title>The Global Catalogue of Microorganisms (GCM) 10K type strain sequencing project: providing services to taxonomists for standard genome sequencing and annotation.</title>
        <authorList>
            <consortium name="The Broad Institute Genomics Platform"/>
            <consortium name="The Broad Institute Genome Sequencing Center for Infectious Disease"/>
            <person name="Wu L."/>
            <person name="Ma J."/>
        </authorList>
    </citation>
    <scope>NUCLEOTIDE SEQUENCE [LARGE SCALE GENOMIC DNA]</scope>
    <source>
        <strain evidence="3">JCM 17927</strain>
    </source>
</reference>
<dbReference type="EMBL" id="BAABHD010000082">
    <property type="protein sequence ID" value="GAA4467456.1"/>
    <property type="molecule type" value="Genomic_DNA"/>
</dbReference>
<dbReference type="RefSeq" id="WP_345248450.1">
    <property type="nucleotide sequence ID" value="NZ_BAABHD010000082.1"/>
</dbReference>
<feature type="transmembrane region" description="Helical" evidence="1">
    <location>
        <begin position="121"/>
        <end position="138"/>
    </location>
</feature>
<keyword evidence="1" id="KW-0472">Membrane</keyword>
<feature type="transmembrane region" description="Helical" evidence="1">
    <location>
        <begin position="222"/>
        <end position="243"/>
    </location>
</feature>
<feature type="transmembrane region" description="Helical" evidence="1">
    <location>
        <begin position="327"/>
        <end position="346"/>
    </location>
</feature>